<name>A0A1H8NXE3_9SPHI</name>
<organism evidence="1 2">
    <name type="scientific">Mucilaginibacter gossypiicola</name>
    <dbReference type="NCBI Taxonomy" id="551995"/>
    <lineage>
        <taxon>Bacteria</taxon>
        <taxon>Pseudomonadati</taxon>
        <taxon>Bacteroidota</taxon>
        <taxon>Sphingobacteriia</taxon>
        <taxon>Sphingobacteriales</taxon>
        <taxon>Sphingobacteriaceae</taxon>
        <taxon>Mucilaginibacter</taxon>
    </lineage>
</organism>
<keyword evidence="2" id="KW-1185">Reference proteome</keyword>
<evidence type="ECO:0000313" key="1">
    <source>
        <dbReference type="EMBL" id="SEO34232.1"/>
    </source>
</evidence>
<gene>
    <name evidence="1" type="ORF">SAMN05192574_107138</name>
</gene>
<proteinExistence type="predicted"/>
<sequence>MLQQEHGFFYELSPEAILSYKRSIPTSFPAIKRKSVKKQKPQSARRRDFFLNLITMRLRKSQMRKYADLIFN</sequence>
<dbReference type="EMBL" id="FOCL01000007">
    <property type="protein sequence ID" value="SEO34232.1"/>
    <property type="molecule type" value="Genomic_DNA"/>
</dbReference>
<evidence type="ECO:0000313" key="2">
    <source>
        <dbReference type="Proteomes" id="UP000198942"/>
    </source>
</evidence>
<protein>
    <submittedName>
        <fullName evidence="1">Uncharacterized protein</fullName>
    </submittedName>
</protein>
<dbReference type="AlphaFoldDB" id="A0A1H8NXE3"/>
<dbReference type="Proteomes" id="UP000198942">
    <property type="component" value="Unassembled WGS sequence"/>
</dbReference>
<accession>A0A1H8NXE3</accession>
<reference evidence="2" key="1">
    <citation type="submission" date="2016-10" db="EMBL/GenBank/DDBJ databases">
        <authorList>
            <person name="Varghese N."/>
            <person name="Submissions S."/>
        </authorList>
    </citation>
    <scope>NUCLEOTIDE SEQUENCE [LARGE SCALE GENOMIC DNA]</scope>
    <source>
        <strain evidence="2">Gh-48</strain>
    </source>
</reference>